<reference evidence="1 2" key="1">
    <citation type="journal article" date="2024" name="G3 (Bethesda)">
        <title>Genome assembly of Hibiscus sabdariffa L. provides insights into metabolisms of medicinal natural products.</title>
        <authorList>
            <person name="Kim T."/>
        </authorList>
    </citation>
    <scope>NUCLEOTIDE SEQUENCE [LARGE SCALE GENOMIC DNA]</scope>
    <source>
        <strain evidence="1">TK-2024</strain>
        <tissue evidence="1">Old leaves</tissue>
    </source>
</reference>
<proteinExistence type="predicted"/>
<evidence type="ECO:0000313" key="1">
    <source>
        <dbReference type="EMBL" id="KAK8986989.1"/>
    </source>
</evidence>
<dbReference type="EMBL" id="JBBPBN010000061">
    <property type="protein sequence ID" value="KAK8986989.1"/>
    <property type="molecule type" value="Genomic_DNA"/>
</dbReference>
<comment type="caution">
    <text evidence="1">The sequence shown here is derived from an EMBL/GenBank/DDBJ whole genome shotgun (WGS) entry which is preliminary data.</text>
</comment>
<organism evidence="1 2">
    <name type="scientific">Hibiscus sabdariffa</name>
    <name type="common">roselle</name>
    <dbReference type="NCBI Taxonomy" id="183260"/>
    <lineage>
        <taxon>Eukaryota</taxon>
        <taxon>Viridiplantae</taxon>
        <taxon>Streptophyta</taxon>
        <taxon>Embryophyta</taxon>
        <taxon>Tracheophyta</taxon>
        <taxon>Spermatophyta</taxon>
        <taxon>Magnoliopsida</taxon>
        <taxon>eudicotyledons</taxon>
        <taxon>Gunneridae</taxon>
        <taxon>Pentapetalae</taxon>
        <taxon>rosids</taxon>
        <taxon>malvids</taxon>
        <taxon>Malvales</taxon>
        <taxon>Malvaceae</taxon>
        <taxon>Malvoideae</taxon>
        <taxon>Hibiscus</taxon>
    </lineage>
</organism>
<sequence length="145" mass="16929">MRFEQTVARSLPRGLSDHTPLLLLHKIVDGGARPFRFINAWMADAKNVRMMVVEWSWLKEAGEDLSMLQRLRSFKPFIRDLNLSSFGDVDRGIISVTKQIDELDNYCRDDLKSQEVVDKKKVLQGELWKLSRYSESIRCEKLRVT</sequence>
<protein>
    <submittedName>
        <fullName evidence="1">Uncharacterized protein</fullName>
    </submittedName>
</protein>
<gene>
    <name evidence="1" type="ORF">V6N11_055306</name>
</gene>
<evidence type="ECO:0000313" key="2">
    <source>
        <dbReference type="Proteomes" id="UP001396334"/>
    </source>
</evidence>
<name>A0ABR2PF86_9ROSI</name>
<dbReference type="Proteomes" id="UP001396334">
    <property type="component" value="Unassembled WGS sequence"/>
</dbReference>
<keyword evidence="2" id="KW-1185">Reference proteome</keyword>
<accession>A0ABR2PF86</accession>